<dbReference type="PANTHER" id="PTHR31793:SF27">
    <property type="entry name" value="NOVEL THIOESTERASE SUPERFAMILY DOMAIN AND SAPOSIN A-TYPE DOMAIN CONTAINING PROTEIN (0610012H03RIK)"/>
    <property type="match status" value="1"/>
</dbReference>
<dbReference type="Pfam" id="PF03061">
    <property type="entry name" value="4HBT"/>
    <property type="match status" value="1"/>
</dbReference>
<dbReference type="SUPFAM" id="SSF54637">
    <property type="entry name" value="Thioesterase/thiol ester dehydrase-isomerase"/>
    <property type="match status" value="1"/>
</dbReference>
<dbReference type="STRING" id="406100.SAMN04488052_103156"/>
<dbReference type="Gene3D" id="3.10.129.10">
    <property type="entry name" value="Hotdog Thioesterase"/>
    <property type="match status" value="1"/>
</dbReference>
<gene>
    <name evidence="4" type="ORF">SAMN04488052_103156</name>
</gene>
<name>A0A1H8SSI8_9GAMM</name>
<dbReference type="EMBL" id="FOEG01000003">
    <property type="protein sequence ID" value="SEO81318.1"/>
    <property type="molecule type" value="Genomic_DNA"/>
</dbReference>
<dbReference type="NCBIfam" id="TIGR00051">
    <property type="entry name" value="YbgC/FadM family acyl-CoA thioesterase"/>
    <property type="match status" value="1"/>
</dbReference>
<dbReference type="AlphaFoldDB" id="A0A1H8SSI8"/>
<evidence type="ECO:0000256" key="1">
    <source>
        <dbReference type="ARBA" id="ARBA00005953"/>
    </source>
</evidence>
<evidence type="ECO:0000313" key="4">
    <source>
        <dbReference type="EMBL" id="SEO81318.1"/>
    </source>
</evidence>
<proteinExistence type="inferred from homology"/>
<dbReference type="CDD" id="cd00586">
    <property type="entry name" value="4HBT"/>
    <property type="match status" value="1"/>
</dbReference>
<dbReference type="Proteomes" id="UP000199657">
    <property type="component" value="Unassembled WGS sequence"/>
</dbReference>
<dbReference type="InterPro" id="IPR029069">
    <property type="entry name" value="HotDog_dom_sf"/>
</dbReference>
<dbReference type="GO" id="GO:0047617">
    <property type="term" value="F:fatty acyl-CoA hydrolase activity"/>
    <property type="evidence" value="ECO:0007669"/>
    <property type="project" value="TreeGrafter"/>
</dbReference>
<protein>
    <submittedName>
        <fullName evidence="4">Acyl-CoA thioester hydrolase</fullName>
    </submittedName>
</protein>
<keyword evidence="5" id="KW-1185">Reference proteome</keyword>
<dbReference type="InterPro" id="IPR006684">
    <property type="entry name" value="YbgC/YbaW"/>
</dbReference>
<feature type="domain" description="Thioesterase" evidence="3">
    <location>
        <begin position="22"/>
        <end position="113"/>
    </location>
</feature>
<dbReference type="InterPro" id="IPR050563">
    <property type="entry name" value="4-hydroxybenzoyl-CoA_TE"/>
</dbReference>
<keyword evidence="2 4" id="KW-0378">Hydrolase</keyword>
<dbReference type="OrthoDB" id="9799036at2"/>
<evidence type="ECO:0000313" key="5">
    <source>
        <dbReference type="Proteomes" id="UP000199657"/>
    </source>
</evidence>
<evidence type="ECO:0000256" key="2">
    <source>
        <dbReference type="ARBA" id="ARBA00022801"/>
    </source>
</evidence>
<accession>A0A1H8SSI8</accession>
<dbReference type="InterPro" id="IPR006683">
    <property type="entry name" value="Thioestr_dom"/>
</dbReference>
<dbReference type="RefSeq" id="WP_091642355.1">
    <property type="nucleotide sequence ID" value="NZ_FOEG01000003.1"/>
</dbReference>
<evidence type="ECO:0000259" key="3">
    <source>
        <dbReference type="Pfam" id="PF03061"/>
    </source>
</evidence>
<reference evidence="4 5" key="1">
    <citation type="submission" date="2016-10" db="EMBL/GenBank/DDBJ databases">
        <authorList>
            <person name="de Groot N.N."/>
        </authorList>
    </citation>
    <scope>NUCLEOTIDE SEQUENCE [LARGE SCALE GENOMIC DNA]</scope>
    <source>
        <strain evidence="4 5">CGMCC 1.6291</strain>
    </source>
</reference>
<comment type="similarity">
    <text evidence="1">Belongs to the 4-hydroxybenzoyl-CoA thioesterase family.</text>
</comment>
<dbReference type="PANTHER" id="PTHR31793">
    <property type="entry name" value="4-HYDROXYBENZOYL-COA THIOESTERASE FAMILY MEMBER"/>
    <property type="match status" value="1"/>
</dbReference>
<sequence length="152" mass="16958">MARDDFRLLHRERVRWGEADMQGVVFNAHYLTYIDVGVTEYFRALSEAAGGGGEGLDGNLPVGGGDFFLARTELDYHAPAEFDDMLEIGMRIKRFGRTSVEWVGEIHRGGDHLMTARMVYVHADVETKSSKPLPDAFKQLVAAFERVPPEGA</sequence>
<organism evidence="4 5">
    <name type="scientific">Aquisalimonas asiatica</name>
    <dbReference type="NCBI Taxonomy" id="406100"/>
    <lineage>
        <taxon>Bacteria</taxon>
        <taxon>Pseudomonadati</taxon>
        <taxon>Pseudomonadota</taxon>
        <taxon>Gammaproteobacteria</taxon>
        <taxon>Chromatiales</taxon>
        <taxon>Ectothiorhodospiraceae</taxon>
        <taxon>Aquisalimonas</taxon>
    </lineage>
</organism>